<feature type="compositionally biased region" description="Pro residues" evidence="1">
    <location>
        <begin position="1"/>
        <end position="11"/>
    </location>
</feature>
<dbReference type="AlphaFoldDB" id="A0A165MUM5"/>
<reference evidence="2 3" key="1">
    <citation type="journal article" date="2016" name="Mol. Biol. Evol.">
        <title>Comparative Genomics of Early-Diverging Mushroom-Forming Fungi Provides Insights into the Origins of Lignocellulose Decay Capabilities.</title>
        <authorList>
            <person name="Nagy L.G."/>
            <person name="Riley R."/>
            <person name="Tritt A."/>
            <person name="Adam C."/>
            <person name="Daum C."/>
            <person name="Floudas D."/>
            <person name="Sun H."/>
            <person name="Yadav J.S."/>
            <person name="Pangilinan J."/>
            <person name="Larsson K.H."/>
            <person name="Matsuura K."/>
            <person name="Barry K."/>
            <person name="Labutti K."/>
            <person name="Kuo R."/>
            <person name="Ohm R.A."/>
            <person name="Bhattacharya S.S."/>
            <person name="Shirouzu T."/>
            <person name="Yoshinaga Y."/>
            <person name="Martin F.M."/>
            <person name="Grigoriev I.V."/>
            <person name="Hibbett D.S."/>
        </authorList>
    </citation>
    <scope>NUCLEOTIDE SEQUENCE [LARGE SCALE GENOMIC DNA]</scope>
    <source>
        <strain evidence="2 3">HHB14362 ss-1</strain>
    </source>
</reference>
<dbReference type="InParanoid" id="A0A165MUM5"/>
<feature type="region of interest" description="Disordered" evidence="1">
    <location>
        <begin position="1"/>
        <end position="63"/>
    </location>
</feature>
<dbReference type="EMBL" id="KV425661">
    <property type="protein sequence ID" value="KZT18805.1"/>
    <property type="molecule type" value="Genomic_DNA"/>
</dbReference>
<feature type="compositionally biased region" description="Pro residues" evidence="1">
    <location>
        <begin position="22"/>
        <end position="31"/>
    </location>
</feature>
<accession>A0A165MUM5</accession>
<keyword evidence="3" id="KW-1185">Reference proteome</keyword>
<evidence type="ECO:0000313" key="2">
    <source>
        <dbReference type="EMBL" id="KZT18805.1"/>
    </source>
</evidence>
<name>A0A165MUM5_9AGAM</name>
<dbReference type="Proteomes" id="UP000076761">
    <property type="component" value="Unassembled WGS sequence"/>
</dbReference>
<sequence length="77" mass="8330">MAAAPPVPPRPFSASSNHDNKPPVPPLPPNFQPDDRSYSYTSAPHFETPLAAPRPTRADPDAPANVRFICVSTRVLI</sequence>
<proteinExistence type="predicted"/>
<evidence type="ECO:0000256" key="1">
    <source>
        <dbReference type="SAM" id="MobiDB-lite"/>
    </source>
</evidence>
<evidence type="ECO:0000313" key="3">
    <source>
        <dbReference type="Proteomes" id="UP000076761"/>
    </source>
</evidence>
<protein>
    <submittedName>
        <fullName evidence="2">Uncharacterized protein</fullName>
    </submittedName>
</protein>
<organism evidence="2 3">
    <name type="scientific">Neolentinus lepideus HHB14362 ss-1</name>
    <dbReference type="NCBI Taxonomy" id="1314782"/>
    <lineage>
        <taxon>Eukaryota</taxon>
        <taxon>Fungi</taxon>
        <taxon>Dikarya</taxon>
        <taxon>Basidiomycota</taxon>
        <taxon>Agaricomycotina</taxon>
        <taxon>Agaricomycetes</taxon>
        <taxon>Gloeophyllales</taxon>
        <taxon>Gloeophyllaceae</taxon>
        <taxon>Neolentinus</taxon>
    </lineage>
</organism>
<gene>
    <name evidence="2" type="ORF">NEOLEDRAFT_1142911</name>
</gene>